<dbReference type="AlphaFoldDB" id="A0A9P6CCQ7"/>
<keyword evidence="2" id="KW-0472">Membrane</keyword>
<feature type="transmembrane region" description="Helical" evidence="2">
    <location>
        <begin position="169"/>
        <end position="190"/>
    </location>
</feature>
<evidence type="ECO:0000256" key="2">
    <source>
        <dbReference type="SAM" id="Phobius"/>
    </source>
</evidence>
<name>A0A9P6CCQ7_9AGAR</name>
<feature type="compositionally biased region" description="Polar residues" evidence="1">
    <location>
        <begin position="678"/>
        <end position="693"/>
    </location>
</feature>
<evidence type="ECO:0000313" key="4">
    <source>
        <dbReference type="EMBL" id="KAF9456248.1"/>
    </source>
</evidence>
<gene>
    <name evidence="4" type="ORF">BDZ94DRAFT_1276126</name>
</gene>
<organism evidence="4 5">
    <name type="scientific">Collybia nuda</name>
    <dbReference type="NCBI Taxonomy" id="64659"/>
    <lineage>
        <taxon>Eukaryota</taxon>
        <taxon>Fungi</taxon>
        <taxon>Dikarya</taxon>
        <taxon>Basidiomycota</taxon>
        <taxon>Agaricomycotina</taxon>
        <taxon>Agaricomycetes</taxon>
        <taxon>Agaricomycetidae</taxon>
        <taxon>Agaricales</taxon>
        <taxon>Tricholomatineae</taxon>
        <taxon>Clitocybaceae</taxon>
        <taxon>Collybia</taxon>
    </lineage>
</organism>
<keyword evidence="2" id="KW-1133">Transmembrane helix</keyword>
<dbReference type="OrthoDB" id="3062174at2759"/>
<evidence type="ECO:0000256" key="1">
    <source>
        <dbReference type="SAM" id="MobiDB-lite"/>
    </source>
</evidence>
<feature type="compositionally biased region" description="Pro residues" evidence="1">
    <location>
        <begin position="433"/>
        <end position="453"/>
    </location>
</feature>
<feature type="region of interest" description="Disordered" evidence="1">
    <location>
        <begin position="600"/>
        <end position="711"/>
    </location>
</feature>
<sequence>MLRPYSLTISLTILLCAFMVPAGAKPQVRSDDTSDTLGVLYNNQGISPCDLARDIREQCEPEVNSTVSPTECSCNNVFFNIWSACILVQVSGDLPSFSAWGAGCKNASQDVTDGYMNGLGLGTPIPIWAFMRVPDDDKFNIDYVRRALQTDFTACGGLATRNWSTVQKIAPAISSIATLVLVGFIILLYWSKSTSRDRRPRGTLRRFFPRAVRVHKVRKADRNETWSIDQSEETDEFVIVGQEDAAPHRVQSPTPMSRADYDLGPPLPPKSEWHFPGKAPWKRPIQLPSRFPFLKDRPIPVEAVSRTNRFRINSVDHSTLSGLSGGSVEGGNRSSIVKFSTENYPGGSSRAHETIEEASDEGEDASLISPDARSENHVFLISNRDTFTVGSRTSTSQSASHQVHIQPPTPTASSSYSPVIVKHPMFKPKVPTHIPPPPTKPAPSPPVIPPRVPPQLQKSHSETQLQQPVASTSQLMDIRVPPISQPPLSISPPRPSGPLHTNPQYVLPRRQLSIEEDDPLHQRNSRKPLGARNLTSPASKESLRHENAFSNIQYSAQAHQRQLSDSAIRRSPLHWRDEVHQGGTSPPFVHRELSIEEEISRPTPSHYPGAAGPSSQLPRSPAPIPHRRGHSADDATSSNASMLHPSPYSHTRNLSSEAVPLRSDPINLFPGAVRATGYPNSRATTESSNSLYSDGSYPIQPPNPAHPPHRS</sequence>
<evidence type="ECO:0000313" key="5">
    <source>
        <dbReference type="Proteomes" id="UP000807353"/>
    </source>
</evidence>
<feature type="signal peptide" evidence="3">
    <location>
        <begin position="1"/>
        <end position="24"/>
    </location>
</feature>
<feature type="compositionally biased region" description="Pro residues" evidence="1">
    <location>
        <begin position="699"/>
        <end position="711"/>
    </location>
</feature>
<dbReference type="EMBL" id="MU150442">
    <property type="protein sequence ID" value="KAF9456248.1"/>
    <property type="molecule type" value="Genomic_DNA"/>
</dbReference>
<feature type="compositionally biased region" description="Pro residues" evidence="1">
    <location>
        <begin position="483"/>
        <end position="496"/>
    </location>
</feature>
<keyword evidence="5" id="KW-1185">Reference proteome</keyword>
<feature type="chain" id="PRO_5040367569" evidence="3">
    <location>
        <begin position="25"/>
        <end position="711"/>
    </location>
</feature>
<reference evidence="4" key="1">
    <citation type="submission" date="2020-11" db="EMBL/GenBank/DDBJ databases">
        <authorList>
            <consortium name="DOE Joint Genome Institute"/>
            <person name="Ahrendt S."/>
            <person name="Riley R."/>
            <person name="Andreopoulos W."/>
            <person name="Labutti K."/>
            <person name="Pangilinan J."/>
            <person name="Ruiz-Duenas F.J."/>
            <person name="Barrasa J.M."/>
            <person name="Sanchez-Garcia M."/>
            <person name="Camarero S."/>
            <person name="Miyauchi S."/>
            <person name="Serrano A."/>
            <person name="Linde D."/>
            <person name="Babiker R."/>
            <person name="Drula E."/>
            <person name="Ayuso-Fernandez I."/>
            <person name="Pacheco R."/>
            <person name="Padilla G."/>
            <person name="Ferreira P."/>
            <person name="Barriuso J."/>
            <person name="Kellner H."/>
            <person name="Castanera R."/>
            <person name="Alfaro M."/>
            <person name="Ramirez L."/>
            <person name="Pisabarro A.G."/>
            <person name="Kuo A."/>
            <person name="Tritt A."/>
            <person name="Lipzen A."/>
            <person name="He G."/>
            <person name="Yan M."/>
            <person name="Ng V."/>
            <person name="Cullen D."/>
            <person name="Martin F."/>
            <person name="Rosso M.-N."/>
            <person name="Henrissat B."/>
            <person name="Hibbett D."/>
            <person name="Martinez A.T."/>
            <person name="Grigoriev I.V."/>
        </authorList>
    </citation>
    <scope>NUCLEOTIDE SEQUENCE</scope>
    <source>
        <strain evidence="4">CBS 247.69</strain>
    </source>
</reference>
<keyword evidence="2" id="KW-0812">Transmembrane</keyword>
<keyword evidence="3" id="KW-0732">Signal</keyword>
<protein>
    <submittedName>
        <fullName evidence="4">Uncharacterized protein</fullName>
    </submittedName>
</protein>
<proteinExistence type="predicted"/>
<feature type="compositionally biased region" description="Polar residues" evidence="1">
    <location>
        <begin position="390"/>
        <end position="403"/>
    </location>
</feature>
<comment type="caution">
    <text evidence="4">The sequence shown here is derived from an EMBL/GenBank/DDBJ whole genome shotgun (WGS) entry which is preliminary data.</text>
</comment>
<feature type="region of interest" description="Disordered" evidence="1">
    <location>
        <begin position="390"/>
        <end position="542"/>
    </location>
</feature>
<evidence type="ECO:0000256" key="3">
    <source>
        <dbReference type="SAM" id="SignalP"/>
    </source>
</evidence>
<feature type="compositionally biased region" description="Polar residues" evidence="1">
    <location>
        <begin position="456"/>
        <end position="475"/>
    </location>
</feature>
<dbReference type="Proteomes" id="UP000807353">
    <property type="component" value="Unassembled WGS sequence"/>
</dbReference>
<accession>A0A9P6CCQ7</accession>